<evidence type="ECO:0000256" key="1">
    <source>
        <dbReference type="ARBA" id="ARBA00009477"/>
    </source>
</evidence>
<dbReference type="SUPFAM" id="SSF111369">
    <property type="entry name" value="HlyD-like secretion proteins"/>
    <property type="match status" value="1"/>
</dbReference>
<dbReference type="GO" id="GO:0060003">
    <property type="term" value="P:copper ion export"/>
    <property type="evidence" value="ECO:0007669"/>
    <property type="project" value="TreeGrafter"/>
</dbReference>
<name>A0A3E0D2L7_9BACT</name>
<feature type="domain" description="CusB-like beta-barrel" evidence="4">
    <location>
        <begin position="237"/>
        <end position="310"/>
    </location>
</feature>
<dbReference type="GO" id="GO:0030313">
    <property type="term" value="C:cell envelope"/>
    <property type="evidence" value="ECO:0007669"/>
    <property type="project" value="TreeGrafter"/>
</dbReference>
<feature type="domain" description="CzcB-like alpha-helical hairpin" evidence="3">
    <location>
        <begin position="125"/>
        <end position="182"/>
    </location>
</feature>
<sequence>MKNFPIKSIVSTTLLASSILFFQCKGSGEPEAEGVEVAAGTPSGPFITVSQKQFETMRMTWGSPKIEEFSEHVSVQGMVKVPVEGIQEISAFFGGYVSGLNKLEGESVKKGEVLFYLENPDFIRLQQDFLEANSQLNYLQAEYERQKTLFGEKISSQKNYLKAEADFQSTKAKAESFKRQLALININADQLKPENIRSKVPVFSPIAGFIEGISLVQGSYLDVAGKAMTIFSREHVHIELVVFEKDAAKIHKGQKVEVTIPDLPGKVLEAEVFVVGQSINNDRQINVHADLRNEADEAYLVPGMFLEAKLLLDPKDAWVVPSTAVVMSEGQSYVLVQRENTETGFRLEKVAVKTGLENEGMTELLPNDGLDEKTVILTHGGFNLLP</sequence>
<dbReference type="GO" id="GO:0022857">
    <property type="term" value="F:transmembrane transporter activity"/>
    <property type="evidence" value="ECO:0007669"/>
    <property type="project" value="InterPro"/>
</dbReference>
<dbReference type="InterPro" id="IPR006143">
    <property type="entry name" value="RND_pump_MFP"/>
</dbReference>
<dbReference type="Gene3D" id="2.40.30.170">
    <property type="match status" value="1"/>
</dbReference>
<gene>
    <name evidence="5" type="ORF">C8N25_1473</name>
</gene>
<dbReference type="Proteomes" id="UP000256405">
    <property type="component" value="Unassembled WGS sequence"/>
</dbReference>
<keyword evidence="6" id="KW-1185">Reference proteome</keyword>
<dbReference type="AlphaFoldDB" id="A0A3E0D2L7"/>
<dbReference type="PANTHER" id="PTHR30097">
    <property type="entry name" value="CATION EFFLUX SYSTEM PROTEIN CUSB"/>
    <property type="match status" value="1"/>
</dbReference>
<comment type="similarity">
    <text evidence="1">Belongs to the membrane fusion protein (MFP) (TC 8.A.1) family.</text>
</comment>
<evidence type="ECO:0000313" key="6">
    <source>
        <dbReference type="Proteomes" id="UP000256405"/>
    </source>
</evidence>
<dbReference type="Pfam" id="PF25893">
    <property type="entry name" value="HH_CzcB"/>
    <property type="match status" value="1"/>
</dbReference>
<dbReference type="GO" id="GO:0016020">
    <property type="term" value="C:membrane"/>
    <property type="evidence" value="ECO:0007669"/>
    <property type="project" value="InterPro"/>
</dbReference>
<accession>A0A3E0D2L7</accession>
<dbReference type="OrthoDB" id="9814657at2"/>
<reference evidence="5 6" key="1">
    <citation type="submission" date="2018-08" db="EMBL/GenBank/DDBJ databases">
        <title>Genomic Encyclopedia of Archaeal and Bacterial Type Strains, Phase II (KMG-II): from individual species to whole genera.</title>
        <authorList>
            <person name="Goeker M."/>
        </authorList>
    </citation>
    <scope>NUCLEOTIDE SEQUENCE [LARGE SCALE GENOMIC DNA]</scope>
    <source>
        <strain evidence="5 6">DSM 15986</strain>
    </source>
</reference>
<evidence type="ECO:0000259" key="4">
    <source>
        <dbReference type="Pfam" id="PF25954"/>
    </source>
</evidence>
<comment type="caution">
    <text evidence="5">The sequence shown here is derived from an EMBL/GenBank/DDBJ whole genome shotgun (WGS) entry which is preliminary data.</text>
</comment>
<protein>
    <submittedName>
        <fullName evidence="5">Cobalt-zinc-cadmium efflux system membrane fusion protein</fullName>
    </submittedName>
</protein>
<dbReference type="EMBL" id="QUNF01000047">
    <property type="protein sequence ID" value="REG76940.1"/>
    <property type="molecule type" value="Genomic_DNA"/>
</dbReference>
<dbReference type="Pfam" id="PF25954">
    <property type="entry name" value="Beta-barrel_RND_2"/>
    <property type="match status" value="1"/>
</dbReference>
<proteinExistence type="inferred from homology"/>
<dbReference type="Gene3D" id="2.40.420.20">
    <property type="match status" value="1"/>
</dbReference>
<dbReference type="InterPro" id="IPR058792">
    <property type="entry name" value="Beta-barrel_RND_2"/>
</dbReference>
<dbReference type="GO" id="GO:0015679">
    <property type="term" value="P:plasma membrane copper ion transport"/>
    <property type="evidence" value="ECO:0007669"/>
    <property type="project" value="TreeGrafter"/>
</dbReference>
<dbReference type="PANTHER" id="PTHR30097:SF4">
    <property type="entry name" value="SLR6042 PROTEIN"/>
    <property type="match status" value="1"/>
</dbReference>
<dbReference type="NCBIfam" id="TIGR01730">
    <property type="entry name" value="RND_mfp"/>
    <property type="match status" value="1"/>
</dbReference>
<evidence type="ECO:0000259" key="3">
    <source>
        <dbReference type="Pfam" id="PF25893"/>
    </source>
</evidence>
<dbReference type="InterPro" id="IPR058648">
    <property type="entry name" value="HH_CzcB-like"/>
</dbReference>
<organism evidence="5 6">
    <name type="scientific">Algoriphagus antarcticus</name>
    <dbReference type="NCBI Taxonomy" id="238540"/>
    <lineage>
        <taxon>Bacteria</taxon>
        <taxon>Pseudomonadati</taxon>
        <taxon>Bacteroidota</taxon>
        <taxon>Cytophagia</taxon>
        <taxon>Cytophagales</taxon>
        <taxon>Cyclobacteriaceae</taxon>
        <taxon>Algoriphagus</taxon>
    </lineage>
</organism>
<dbReference type="RefSeq" id="WP_086544084.1">
    <property type="nucleotide sequence ID" value="NZ_MSSW01000111.1"/>
</dbReference>
<dbReference type="Gene3D" id="1.10.287.470">
    <property type="entry name" value="Helix hairpin bin"/>
    <property type="match status" value="1"/>
</dbReference>
<dbReference type="InterPro" id="IPR051909">
    <property type="entry name" value="MFP_Cation_Efflux"/>
</dbReference>
<keyword evidence="2" id="KW-0813">Transport</keyword>
<evidence type="ECO:0000313" key="5">
    <source>
        <dbReference type="EMBL" id="REG76940.1"/>
    </source>
</evidence>
<evidence type="ECO:0000256" key="2">
    <source>
        <dbReference type="ARBA" id="ARBA00022448"/>
    </source>
</evidence>